<accession>A0ABR1QNJ2</accession>
<dbReference type="Proteomes" id="UP001391051">
    <property type="component" value="Unassembled WGS sequence"/>
</dbReference>
<comment type="caution">
    <text evidence="1">The sequence shown here is derived from an EMBL/GenBank/DDBJ whole genome shotgun (WGS) entry which is preliminary data.</text>
</comment>
<organism evidence="1 2">
    <name type="scientific">Apiospora aurea</name>
    <dbReference type="NCBI Taxonomy" id="335848"/>
    <lineage>
        <taxon>Eukaryota</taxon>
        <taxon>Fungi</taxon>
        <taxon>Dikarya</taxon>
        <taxon>Ascomycota</taxon>
        <taxon>Pezizomycotina</taxon>
        <taxon>Sordariomycetes</taxon>
        <taxon>Xylariomycetidae</taxon>
        <taxon>Amphisphaeriales</taxon>
        <taxon>Apiosporaceae</taxon>
        <taxon>Apiospora</taxon>
    </lineage>
</organism>
<name>A0ABR1QNJ2_9PEZI</name>
<proteinExistence type="predicted"/>
<protein>
    <submittedName>
        <fullName evidence="1">Uncharacterized protein</fullName>
    </submittedName>
</protein>
<evidence type="ECO:0000313" key="2">
    <source>
        <dbReference type="Proteomes" id="UP001391051"/>
    </source>
</evidence>
<keyword evidence="2" id="KW-1185">Reference proteome</keyword>
<dbReference type="EMBL" id="JAQQWE010000003">
    <property type="protein sequence ID" value="KAK7959916.1"/>
    <property type="molecule type" value="Genomic_DNA"/>
</dbReference>
<evidence type="ECO:0000313" key="1">
    <source>
        <dbReference type="EMBL" id="KAK7959916.1"/>
    </source>
</evidence>
<reference evidence="1 2" key="1">
    <citation type="submission" date="2023-01" db="EMBL/GenBank/DDBJ databases">
        <title>Analysis of 21 Apiospora genomes using comparative genomics revels a genus with tremendous synthesis potential of carbohydrate active enzymes and secondary metabolites.</title>
        <authorList>
            <person name="Sorensen T."/>
        </authorList>
    </citation>
    <scope>NUCLEOTIDE SEQUENCE [LARGE SCALE GENOMIC DNA]</scope>
    <source>
        <strain evidence="1 2">CBS 24483</strain>
    </source>
</reference>
<gene>
    <name evidence="1" type="ORF">PG986_004770</name>
</gene>
<dbReference type="RefSeq" id="XP_066703619.1">
    <property type="nucleotide sequence ID" value="XM_066840992.1"/>
</dbReference>
<dbReference type="GeneID" id="92074054"/>
<sequence>MVVGVFGGGAIVGGPTCESPWHVGGDQDRPAVRWQQEKPVQFKPHPGCRRTPHLPLPSVTVTVGTGGIHPSISKIGTLPASAAPTATTPAVEAD</sequence>